<dbReference type="GeneID" id="19950609"/>
<dbReference type="GO" id="GO:0008168">
    <property type="term" value="F:methyltransferase activity"/>
    <property type="evidence" value="ECO:0007669"/>
    <property type="project" value="TreeGrafter"/>
</dbReference>
<feature type="domain" description="Methyltransferase" evidence="1">
    <location>
        <begin position="82"/>
        <end position="171"/>
    </location>
</feature>
<dbReference type="OrthoDB" id="416496at2759"/>
<dbReference type="CDD" id="cd02440">
    <property type="entry name" value="AdoMet_MTases"/>
    <property type="match status" value="1"/>
</dbReference>
<dbReference type="PANTHER" id="PTHR42912">
    <property type="entry name" value="METHYLTRANSFERASE"/>
    <property type="match status" value="1"/>
</dbReference>
<dbReference type="Proteomes" id="UP000030762">
    <property type="component" value="Unassembled WGS sequence"/>
</dbReference>
<name>T0RJY5_SAPDV</name>
<dbReference type="AlphaFoldDB" id="T0RJY5"/>
<protein>
    <recommendedName>
        <fullName evidence="1">Methyltransferase domain-containing protein</fullName>
    </recommendedName>
</protein>
<dbReference type="RefSeq" id="XP_008614064.1">
    <property type="nucleotide sequence ID" value="XM_008615842.1"/>
</dbReference>
<sequence length="244" mass="27090">MALKKAALAAGGLTVYGAGVLAAYVYMYDPSKDMENHISDAERQARFDRNSAQYDQEIGTDETMAGIGLMRRFLLKHAQGSILEVAAGTGRNLPYYAPEADVLLTDLSASMLAQIERSNLRANMKTAVMSAEALNLPTDSFDTVIDTFALCSVDHPDVMLAEMQRVCKKNGGKILLLEHGRSHYDWLSYVLDKFAAKHAERWGCLWNRDILQIVADAGLHIETIHRFHFGTTYYIVARPKSADT</sequence>
<dbReference type="InterPro" id="IPR050508">
    <property type="entry name" value="Methyltransf_Superfamily"/>
</dbReference>
<dbReference type="SUPFAM" id="SSF53335">
    <property type="entry name" value="S-adenosyl-L-methionine-dependent methyltransferases"/>
    <property type="match status" value="1"/>
</dbReference>
<organism evidence="2 3">
    <name type="scientific">Saprolegnia diclina (strain VS20)</name>
    <dbReference type="NCBI Taxonomy" id="1156394"/>
    <lineage>
        <taxon>Eukaryota</taxon>
        <taxon>Sar</taxon>
        <taxon>Stramenopiles</taxon>
        <taxon>Oomycota</taxon>
        <taxon>Saprolegniomycetes</taxon>
        <taxon>Saprolegniales</taxon>
        <taxon>Saprolegniaceae</taxon>
        <taxon>Saprolegnia</taxon>
    </lineage>
</organism>
<dbReference type="InterPro" id="IPR041698">
    <property type="entry name" value="Methyltransf_25"/>
</dbReference>
<accession>T0RJY5</accession>
<evidence type="ECO:0000259" key="1">
    <source>
        <dbReference type="Pfam" id="PF13649"/>
    </source>
</evidence>
<reference evidence="2 3" key="1">
    <citation type="submission" date="2012-04" db="EMBL/GenBank/DDBJ databases">
        <title>The Genome Sequence of Saprolegnia declina VS20.</title>
        <authorList>
            <consortium name="The Broad Institute Genome Sequencing Platform"/>
            <person name="Russ C."/>
            <person name="Nusbaum C."/>
            <person name="Tyler B."/>
            <person name="van West P."/>
            <person name="Dieguez-Uribeondo J."/>
            <person name="de Bruijn I."/>
            <person name="Tripathy S."/>
            <person name="Jiang R."/>
            <person name="Young S.K."/>
            <person name="Zeng Q."/>
            <person name="Gargeya S."/>
            <person name="Fitzgerald M."/>
            <person name="Haas B."/>
            <person name="Abouelleil A."/>
            <person name="Alvarado L."/>
            <person name="Arachchi H.M."/>
            <person name="Berlin A."/>
            <person name="Chapman S.B."/>
            <person name="Goldberg J."/>
            <person name="Griggs A."/>
            <person name="Gujja S."/>
            <person name="Hansen M."/>
            <person name="Howarth C."/>
            <person name="Imamovic A."/>
            <person name="Larimer J."/>
            <person name="McCowen C."/>
            <person name="Montmayeur A."/>
            <person name="Murphy C."/>
            <person name="Neiman D."/>
            <person name="Pearson M."/>
            <person name="Priest M."/>
            <person name="Roberts A."/>
            <person name="Saif S."/>
            <person name="Shea T."/>
            <person name="Sisk P."/>
            <person name="Sykes S."/>
            <person name="Wortman J."/>
            <person name="Nusbaum C."/>
            <person name="Birren B."/>
        </authorList>
    </citation>
    <scope>NUCLEOTIDE SEQUENCE [LARGE SCALE GENOMIC DNA]</scope>
    <source>
        <strain evidence="2 3">VS20</strain>
    </source>
</reference>
<evidence type="ECO:0000313" key="3">
    <source>
        <dbReference type="Proteomes" id="UP000030762"/>
    </source>
</evidence>
<dbReference type="InParanoid" id="T0RJY5"/>
<dbReference type="Pfam" id="PF13649">
    <property type="entry name" value="Methyltransf_25"/>
    <property type="match status" value="1"/>
</dbReference>
<gene>
    <name evidence="2" type="ORF">SDRG_09882</name>
</gene>
<dbReference type="STRING" id="1156394.T0RJY5"/>
<evidence type="ECO:0000313" key="2">
    <source>
        <dbReference type="EMBL" id="EQC32563.1"/>
    </source>
</evidence>
<dbReference type="InterPro" id="IPR029063">
    <property type="entry name" value="SAM-dependent_MTases_sf"/>
</dbReference>
<dbReference type="eggNOG" id="KOG4300">
    <property type="taxonomic scope" value="Eukaryota"/>
</dbReference>
<keyword evidence="3" id="KW-1185">Reference proteome</keyword>
<dbReference type="VEuPathDB" id="FungiDB:SDRG_09882"/>
<dbReference type="PANTHER" id="PTHR42912:SF80">
    <property type="entry name" value="METHYLTRANSFERASE DOMAIN-CONTAINING PROTEIN"/>
    <property type="match status" value="1"/>
</dbReference>
<dbReference type="Gene3D" id="3.40.50.150">
    <property type="entry name" value="Vaccinia Virus protein VP39"/>
    <property type="match status" value="1"/>
</dbReference>
<dbReference type="EMBL" id="JH767163">
    <property type="protein sequence ID" value="EQC32563.1"/>
    <property type="molecule type" value="Genomic_DNA"/>
</dbReference>
<proteinExistence type="predicted"/>
<dbReference type="OMA" id="YENRCPL"/>